<dbReference type="AlphaFoldDB" id="A0AAV6IA94"/>
<gene>
    <name evidence="1" type="ORF">RHGRI_031422</name>
</gene>
<reference evidence="1" key="1">
    <citation type="submission" date="2020-08" db="EMBL/GenBank/DDBJ databases">
        <title>Plant Genome Project.</title>
        <authorList>
            <person name="Zhang R.-G."/>
        </authorList>
    </citation>
    <scope>NUCLEOTIDE SEQUENCE</scope>
    <source>
        <strain evidence="1">WSP0</strain>
        <tissue evidence="1">Leaf</tissue>
    </source>
</reference>
<dbReference type="EMBL" id="JACTNZ010000011">
    <property type="protein sequence ID" value="KAG5524740.1"/>
    <property type="molecule type" value="Genomic_DNA"/>
</dbReference>
<accession>A0AAV6IA94</accession>
<name>A0AAV6IA94_9ERIC</name>
<protein>
    <submittedName>
        <fullName evidence="1">Uncharacterized protein</fullName>
    </submittedName>
</protein>
<comment type="caution">
    <text evidence="1">The sequence shown here is derived from an EMBL/GenBank/DDBJ whole genome shotgun (WGS) entry which is preliminary data.</text>
</comment>
<dbReference type="Proteomes" id="UP000823749">
    <property type="component" value="Chromosome 11"/>
</dbReference>
<sequence length="62" mass="6939">MPFQGYFGHFFEHFPRDVLARGIEARQPSKCCVGLATFGNVMPWPNVAGQGKAWHDMCRSPG</sequence>
<proteinExistence type="predicted"/>
<evidence type="ECO:0000313" key="2">
    <source>
        <dbReference type="Proteomes" id="UP000823749"/>
    </source>
</evidence>
<evidence type="ECO:0000313" key="1">
    <source>
        <dbReference type="EMBL" id="KAG5524740.1"/>
    </source>
</evidence>
<keyword evidence="2" id="KW-1185">Reference proteome</keyword>
<organism evidence="1 2">
    <name type="scientific">Rhododendron griersonianum</name>
    <dbReference type="NCBI Taxonomy" id="479676"/>
    <lineage>
        <taxon>Eukaryota</taxon>
        <taxon>Viridiplantae</taxon>
        <taxon>Streptophyta</taxon>
        <taxon>Embryophyta</taxon>
        <taxon>Tracheophyta</taxon>
        <taxon>Spermatophyta</taxon>
        <taxon>Magnoliopsida</taxon>
        <taxon>eudicotyledons</taxon>
        <taxon>Gunneridae</taxon>
        <taxon>Pentapetalae</taxon>
        <taxon>asterids</taxon>
        <taxon>Ericales</taxon>
        <taxon>Ericaceae</taxon>
        <taxon>Ericoideae</taxon>
        <taxon>Rhodoreae</taxon>
        <taxon>Rhododendron</taxon>
    </lineage>
</organism>